<protein>
    <submittedName>
        <fullName evidence="1">Uncharacterized protein</fullName>
    </submittedName>
</protein>
<reference evidence="1" key="2">
    <citation type="journal article" date="2015" name="Fish Shellfish Immunol.">
        <title>Early steps in the European eel (Anguilla anguilla)-Vibrio vulnificus interaction in the gills: Role of the RtxA13 toxin.</title>
        <authorList>
            <person name="Callol A."/>
            <person name="Pajuelo D."/>
            <person name="Ebbesson L."/>
            <person name="Teles M."/>
            <person name="MacKenzie S."/>
            <person name="Amaro C."/>
        </authorList>
    </citation>
    <scope>NUCLEOTIDE SEQUENCE</scope>
</reference>
<dbReference type="AlphaFoldDB" id="A0A0E9SAL3"/>
<dbReference type="EMBL" id="GBXM01070276">
    <property type="protein sequence ID" value="JAH38301.1"/>
    <property type="molecule type" value="Transcribed_RNA"/>
</dbReference>
<sequence>MICCFFVWSTFQIVTKKKKFVTIKKIVN</sequence>
<accession>A0A0E9SAL3</accession>
<evidence type="ECO:0000313" key="1">
    <source>
        <dbReference type="EMBL" id="JAH38301.1"/>
    </source>
</evidence>
<proteinExistence type="predicted"/>
<organism evidence="1">
    <name type="scientific">Anguilla anguilla</name>
    <name type="common">European freshwater eel</name>
    <name type="synonym">Muraena anguilla</name>
    <dbReference type="NCBI Taxonomy" id="7936"/>
    <lineage>
        <taxon>Eukaryota</taxon>
        <taxon>Metazoa</taxon>
        <taxon>Chordata</taxon>
        <taxon>Craniata</taxon>
        <taxon>Vertebrata</taxon>
        <taxon>Euteleostomi</taxon>
        <taxon>Actinopterygii</taxon>
        <taxon>Neopterygii</taxon>
        <taxon>Teleostei</taxon>
        <taxon>Anguilliformes</taxon>
        <taxon>Anguillidae</taxon>
        <taxon>Anguilla</taxon>
    </lineage>
</organism>
<name>A0A0E9SAL3_ANGAN</name>
<reference evidence="1" key="1">
    <citation type="submission" date="2014-11" db="EMBL/GenBank/DDBJ databases">
        <authorList>
            <person name="Amaro Gonzalez C."/>
        </authorList>
    </citation>
    <scope>NUCLEOTIDE SEQUENCE</scope>
</reference>